<sequence length="398" mass="41796">MSAAEGPADDAVAAAAAAYRPPAPGTGLASVLPAALHALGVRDLPDGVEPAGWALPETRRVVVVLADGLGSHQLRRGSGHARTLSGLPTPDLPGPAEFACGFPSTTATSLTSLGTGRAPGGHGIVGWQTNHRGRLFNHLAWKDGPDPHEYQPSPTLLQHAGRRDVSMSTVSQPAYASSGLTRAALRGGAFLGAEDHAGRTEGVLHAMLQAGRRGRALVYAYWDEIDKAGHVHGPDSLEWGEAVETFDAWVADLLGRLPADTVVVVTADHGMVEAPHEHRRDLALEPELADGVELLAGEPRAPQAWCRPGAVDEVVATWREELGESALVLTREEAIAAGWFGTVREGYDTRIGEVVAAMLGPATMLDSRALRPEVLRLRGHHGSITPAETGIPLLVATT</sequence>
<dbReference type="InterPro" id="IPR017850">
    <property type="entry name" value="Alkaline_phosphatase_core_sf"/>
</dbReference>
<dbReference type="EMBL" id="LQBL01000028">
    <property type="protein sequence ID" value="KUG53335.1"/>
    <property type="molecule type" value="Genomic_DNA"/>
</dbReference>
<dbReference type="GO" id="GO:0016787">
    <property type="term" value="F:hydrolase activity"/>
    <property type="evidence" value="ECO:0007669"/>
    <property type="project" value="UniProtKB-ARBA"/>
</dbReference>
<proteinExistence type="predicted"/>
<dbReference type="InterPro" id="IPR002591">
    <property type="entry name" value="Phosphodiest/P_Trfase"/>
</dbReference>
<name>A0A0W8I528_9MICO</name>
<keyword evidence="2" id="KW-1185">Reference proteome</keyword>
<evidence type="ECO:0000313" key="2">
    <source>
        <dbReference type="Proteomes" id="UP000054837"/>
    </source>
</evidence>
<dbReference type="OrthoDB" id="9779267at2"/>
<dbReference type="PANTHER" id="PTHR10151">
    <property type="entry name" value="ECTONUCLEOTIDE PYROPHOSPHATASE/PHOSPHODIESTERASE"/>
    <property type="match status" value="1"/>
</dbReference>
<dbReference type="AlphaFoldDB" id="A0A0W8I528"/>
<dbReference type="Pfam" id="PF01663">
    <property type="entry name" value="Phosphodiest"/>
    <property type="match status" value="1"/>
</dbReference>
<dbReference type="Proteomes" id="UP000054837">
    <property type="component" value="Unassembled WGS sequence"/>
</dbReference>
<dbReference type="SUPFAM" id="SSF53649">
    <property type="entry name" value="Alkaline phosphatase-like"/>
    <property type="match status" value="1"/>
</dbReference>
<comment type="caution">
    <text evidence="1">The sequence shown here is derived from an EMBL/GenBank/DDBJ whole genome shotgun (WGS) entry which is preliminary data.</text>
</comment>
<evidence type="ECO:0000313" key="1">
    <source>
        <dbReference type="EMBL" id="KUG53335.1"/>
    </source>
</evidence>
<accession>A0A0W8I528</accession>
<organism evidence="1 2">
    <name type="scientific">Serinicoccus chungangensis</name>
    <dbReference type="NCBI Taxonomy" id="767452"/>
    <lineage>
        <taxon>Bacteria</taxon>
        <taxon>Bacillati</taxon>
        <taxon>Actinomycetota</taxon>
        <taxon>Actinomycetes</taxon>
        <taxon>Micrococcales</taxon>
        <taxon>Ornithinimicrobiaceae</taxon>
        <taxon>Serinicoccus</taxon>
    </lineage>
</organism>
<reference evidence="1 2" key="1">
    <citation type="submission" date="2015-12" db="EMBL/GenBank/DDBJ databases">
        <title>Serinicoccus chungangenesis strain CD08_5 genome sequencing and assembly.</title>
        <authorList>
            <person name="Chander A.M."/>
            <person name="Kaur G."/>
            <person name="Nair G.R."/>
            <person name="Dhawan D.K."/>
            <person name="Kochhar R.K."/>
            <person name="Mayilraj S."/>
            <person name="Bhadada S.K."/>
        </authorList>
    </citation>
    <scope>NUCLEOTIDE SEQUENCE [LARGE SCALE GENOMIC DNA]</scope>
    <source>
        <strain evidence="1 2">CD08_5</strain>
    </source>
</reference>
<dbReference type="Gene3D" id="3.40.720.10">
    <property type="entry name" value="Alkaline Phosphatase, subunit A"/>
    <property type="match status" value="1"/>
</dbReference>
<dbReference type="STRING" id="767452.AVL62_00555"/>
<evidence type="ECO:0008006" key="3">
    <source>
        <dbReference type="Google" id="ProtNLM"/>
    </source>
</evidence>
<dbReference type="RefSeq" id="WP_058891343.1">
    <property type="nucleotide sequence ID" value="NZ_LQBL01000028.1"/>
</dbReference>
<gene>
    <name evidence="1" type="ORF">AVL62_00555</name>
</gene>
<protein>
    <recommendedName>
        <fullName evidence="3">Phosphodiesterase</fullName>
    </recommendedName>
</protein>
<dbReference type="PANTHER" id="PTHR10151:SF120">
    <property type="entry name" value="BIS(5'-ADENOSYL)-TRIPHOSPHATASE"/>
    <property type="match status" value="1"/>
</dbReference>